<dbReference type="Pfam" id="PF00012">
    <property type="entry name" value="HSP70"/>
    <property type="match status" value="1"/>
</dbReference>
<feature type="region of interest" description="Disordered" evidence="6">
    <location>
        <begin position="706"/>
        <end position="768"/>
    </location>
</feature>
<protein>
    <recommendedName>
        <fullName evidence="5">Hypoxia up-regulated protein 1</fullName>
    </recommendedName>
</protein>
<dbReference type="Gene3D" id="3.30.420.40">
    <property type="match status" value="2"/>
</dbReference>
<dbReference type="Gene3D" id="3.30.30.30">
    <property type="match status" value="1"/>
</dbReference>
<feature type="compositionally biased region" description="Basic and acidic residues" evidence="6">
    <location>
        <begin position="715"/>
        <end position="727"/>
    </location>
</feature>
<dbReference type="STRING" id="75913.A0A0K0F7S9"/>
<evidence type="ECO:0000256" key="7">
    <source>
        <dbReference type="SAM" id="Phobius"/>
    </source>
</evidence>
<reference evidence="8" key="1">
    <citation type="submission" date="2014-07" db="EMBL/GenBank/DDBJ databases">
        <authorList>
            <person name="Martin A.A"/>
            <person name="De Silva N."/>
        </authorList>
    </citation>
    <scope>NUCLEOTIDE SEQUENCE</scope>
</reference>
<keyword evidence="7" id="KW-0812">Transmembrane</keyword>
<dbReference type="InterPro" id="IPR029048">
    <property type="entry name" value="HSP70_C_sf"/>
</dbReference>
<organism evidence="8 9">
    <name type="scientific">Strongyloides venezuelensis</name>
    <name type="common">Threadworm</name>
    <dbReference type="NCBI Taxonomy" id="75913"/>
    <lineage>
        <taxon>Eukaryota</taxon>
        <taxon>Metazoa</taxon>
        <taxon>Ecdysozoa</taxon>
        <taxon>Nematoda</taxon>
        <taxon>Chromadorea</taxon>
        <taxon>Rhabditida</taxon>
        <taxon>Tylenchina</taxon>
        <taxon>Panagrolaimomorpha</taxon>
        <taxon>Strongyloidoidea</taxon>
        <taxon>Strongyloididae</taxon>
        <taxon>Strongyloides</taxon>
    </lineage>
</organism>
<dbReference type="GO" id="GO:0005524">
    <property type="term" value="F:ATP binding"/>
    <property type="evidence" value="ECO:0007669"/>
    <property type="project" value="UniProtKB-KW"/>
</dbReference>
<dbReference type="InterPro" id="IPR013126">
    <property type="entry name" value="Hsp_70_fam"/>
</dbReference>
<sequence>MTRQCIYVGVFFSLLLRFFNVVFSIFSIIYTQIEKLFLGLTMDCKKITGLLFLLAFILPITDASYAVMSIDLGNQYLKIGIVKPGVPMETVLNREFSRKTVNMVGIRNGERFFSDSASNLNVKFPMSTYGYLMDLIGKKFSDPSVSMFQKRFPHLKISNDERRNTVLIDTEIGPLNVETLLGMILWNAKEVTKIYAGQKVEDAIFTVPSYFGNAEKDAISTAAEIAGIKLLKIISEGSAIGLNHGVFRMNEINETKTNILIYDIGASKTTAILIEYEKIKNETAKTSYPRCKTLGFGYNQNLGGFELTMRLRDYLVDKFKSNYKVSKDISENPRAMAKMLKEAERVKQVLSANVDHKAQIENVFEDKDFKQQITREEFYKLFEDLDDKWTKPIDDALEMANIGMENVDKFVLFGGGTRVPKILDILQKYLGEKEIGRFINTDEAASLGAVYYGAYLVKGFQVKRFEIEEKDDVIEILSEKNKIEKMDDESIKKAITLLKDFEIKEREKAEREAAQNTLEALVYSSKDNLENTEFSQFATTKEIEKIKLTADKIGSWLEDEISLETTTKEFNEKLKELKDIIKPVDFRKKQYLERPKKIKGITKVLNETSKFIEKSLNMTDLLSEEELKILQEAYNKTSEWWNLKKVEIENLLLNSDPPVTTNDISEQTQNLKREWKYLENKLRLNLIKVMKEKADKEAAEKKAIEDALKPTNTTEKSDVSDASENVKLDNNNSTEEINKNKTKENIQKEEKLNDEKDESQKEHDGSEL</sequence>
<dbReference type="PANTHER" id="PTHR45639">
    <property type="entry name" value="HSC70CB, ISOFORM G-RELATED"/>
    <property type="match status" value="1"/>
</dbReference>
<feature type="compositionally biased region" description="Basic and acidic residues" evidence="6">
    <location>
        <begin position="736"/>
        <end position="768"/>
    </location>
</feature>
<dbReference type="PRINTS" id="PR00301">
    <property type="entry name" value="HEATSHOCK70"/>
</dbReference>
<dbReference type="InterPro" id="IPR043129">
    <property type="entry name" value="ATPase_NBD"/>
</dbReference>
<dbReference type="AlphaFoldDB" id="A0A0K0F7S9"/>
<keyword evidence="3" id="KW-0067">ATP-binding</keyword>
<dbReference type="Proteomes" id="UP000035680">
    <property type="component" value="Unassembled WGS sequence"/>
</dbReference>
<dbReference type="Gene3D" id="3.90.640.10">
    <property type="entry name" value="Actin, Chain A, domain 4"/>
    <property type="match status" value="1"/>
</dbReference>
<dbReference type="SUPFAM" id="SSF100934">
    <property type="entry name" value="Heat shock protein 70kD (HSP70), C-terminal subdomain"/>
    <property type="match status" value="1"/>
</dbReference>
<evidence type="ECO:0000256" key="4">
    <source>
        <dbReference type="ARBA" id="ARBA00023186"/>
    </source>
</evidence>
<keyword evidence="7" id="KW-1133">Transmembrane helix</keyword>
<keyword evidence="8" id="KW-1185">Reference proteome</keyword>
<dbReference type="GO" id="GO:0034663">
    <property type="term" value="C:endoplasmic reticulum chaperone complex"/>
    <property type="evidence" value="ECO:0007669"/>
    <property type="project" value="TreeGrafter"/>
</dbReference>
<keyword evidence="7" id="KW-0472">Membrane</keyword>
<comment type="similarity">
    <text evidence="1">Belongs to the heat shock protein 70 family.</text>
</comment>
<accession>A0A0K0F7S9</accession>
<dbReference type="SUPFAM" id="SSF53067">
    <property type="entry name" value="Actin-like ATPase domain"/>
    <property type="match status" value="2"/>
</dbReference>
<evidence type="ECO:0000256" key="5">
    <source>
        <dbReference type="ARBA" id="ARBA00040503"/>
    </source>
</evidence>
<evidence type="ECO:0000313" key="8">
    <source>
        <dbReference type="Proteomes" id="UP000035680"/>
    </source>
</evidence>
<feature type="transmembrane region" description="Helical" evidence="7">
    <location>
        <begin position="6"/>
        <end position="30"/>
    </location>
</feature>
<dbReference type="CDD" id="cd10230">
    <property type="entry name" value="ASKHA_NBD_HSP70_HYOU1"/>
    <property type="match status" value="1"/>
</dbReference>
<evidence type="ECO:0000256" key="1">
    <source>
        <dbReference type="ARBA" id="ARBA00007381"/>
    </source>
</evidence>
<dbReference type="PANTHER" id="PTHR45639:SF3">
    <property type="entry name" value="HYPOXIA UP-REGULATED PROTEIN 1"/>
    <property type="match status" value="1"/>
</dbReference>
<reference evidence="9" key="2">
    <citation type="submission" date="2015-08" db="UniProtKB">
        <authorList>
            <consortium name="WormBaseParasite"/>
        </authorList>
    </citation>
    <scope>IDENTIFICATION</scope>
</reference>
<proteinExistence type="inferred from homology"/>
<dbReference type="GO" id="GO:0030968">
    <property type="term" value="P:endoplasmic reticulum unfolded protein response"/>
    <property type="evidence" value="ECO:0007669"/>
    <property type="project" value="TreeGrafter"/>
</dbReference>
<name>A0A0K0F7S9_STRVS</name>
<keyword evidence="4" id="KW-0143">Chaperone</keyword>
<dbReference type="WBParaSite" id="SVE_0487600.1">
    <property type="protein sequence ID" value="SVE_0487600.1"/>
    <property type="gene ID" value="SVE_0487600"/>
</dbReference>
<dbReference type="FunFam" id="3.90.640.10:FF:000004">
    <property type="entry name" value="Heat shock 70 kDa protein 4"/>
    <property type="match status" value="1"/>
</dbReference>
<evidence type="ECO:0000256" key="6">
    <source>
        <dbReference type="SAM" id="MobiDB-lite"/>
    </source>
</evidence>
<evidence type="ECO:0000256" key="2">
    <source>
        <dbReference type="ARBA" id="ARBA00022741"/>
    </source>
</evidence>
<dbReference type="Gene3D" id="1.20.1270.10">
    <property type="match status" value="1"/>
</dbReference>
<evidence type="ECO:0000313" key="9">
    <source>
        <dbReference type="WBParaSite" id="SVE_0487600.1"/>
    </source>
</evidence>
<evidence type="ECO:0000256" key="3">
    <source>
        <dbReference type="ARBA" id="ARBA00022840"/>
    </source>
</evidence>
<keyword evidence="2" id="KW-0547">Nucleotide-binding</keyword>
<dbReference type="GO" id="GO:0140662">
    <property type="term" value="F:ATP-dependent protein folding chaperone"/>
    <property type="evidence" value="ECO:0007669"/>
    <property type="project" value="InterPro"/>
</dbReference>